<dbReference type="EMBL" id="KN819347">
    <property type="protein sequence ID" value="KIJ13934.1"/>
    <property type="molecule type" value="Genomic_DNA"/>
</dbReference>
<evidence type="ECO:0000313" key="1">
    <source>
        <dbReference type="EMBL" id="KIJ13934.1"/>
    </source>
</evidence>
<reference evidence="1 2" key="1">
    <citation type="submission" date="2014-06" db="EMBL/GenBank/DDBJ databases">
        <authorList>
            <consortium name="DOE Joint Genome Institute"/>
            <person name="Kuo A."/>
            <person name="Kohler A."/>
            <person name="Nagy L.G."/>
            <person name="Floudas D."/>
            <person name="Copeland A."/>
            <person name="Barry K.W."/>
            <person name="Cichocki N."/>
            <person name="Veneault-Fourrey C."/>
            <person name="LaButti K."/>
            <person name="Lindquist E.A."/>
            <person name="Lipzen A."/>
            <person name="Lundell T."/>
            <person name="Morin E."/>
            <person name="Murat C."/>
            <person name="Sun H."/>
            <person name="Tunlid A."/>
            <person name="Henrissat B."/>
            <person name="Grigoriev I.V."/>
            <person name="Hibbett D.S."/>
            <person name="Martin F."/>
            <person name="Nordberg H.P."/>
            <person name="Cantor M.N."/>
            <person name="Hua S.X."/>
        </authorList>
    </citation>
    <scope>NUCLEOTIDE SEQUENCE [LARGE SCALE GENOMIC DNA]</scope>
    <source>
        <strain evidence="1 2">ATCC 200175</strain>
    </source>
</reference>
<reference evidence="2" key="2">
    <citation type="submission" date="2015-01" db="EMBL/GenBank/DDBJ databases">
        <title>Evolutionary Origins and Diversification of the Mycorrhizal Mutualists.</title>
        <authorList>
            <consortium name="DOE Joint Genome Institute"/>
            <consortium name="Mycorrhizal Genomics Consortium"/>
            <person name="Kohler A."/>
            <person name="Kuo A."/>
            <person name="Nagy L.G."/>
            <person name="Floudas D."/>
            <person name="Copeland A."/>
            <person name="Barry K.W."/>
            <person name="Cichocki N."/>
            <person name="Veneault-Fourrey C."/>
            <person name="LaButti K."/>
            <person name="Lindquist E.A."/>
            <person name="Lipzen A."/>
            <person name="Lundell T."/>
            <person name="Morin E."/>
            <person name="Murat C."/>
            <person name="Riley R."/>
            <person name="Ohm R."/>
            <person name="Sun H."/>
            <person name="Tunlid A."/>
            <person name="Henrissat B."/>
            <person name="Grigoriev I.V."/>
            <person name="Hibbett D.S."/>
            <person name="Martin F."/>
        </authorList>
    </citation>
    <scope>NUCLEOTIDE SEQUENCE [LARGE SCALE GENOMIC DNA]</scope>
    <source>
        <strain evidence="2">ATCC 200175</strain>
    </source>
</reference>
<gene>
    <name evidence="1" type="ORF">PAXINDRAFT_13254</name>
</gene>
<keyword evidence="2" id="KW-1185">Reference proteome</keyword>
<dbReference type="AlphaFoldDB" id="A0A0C9SWH6"/>
<name>A0A0C9SWH6_PAXIN</name>
<protein>
    <submittedName>
        <fullName evidence="1">Uncharacterized protein</fullName>
    </submittedName>
</protein>
<proteinExistence type="predicted"/>
<organism evidence="1 2">
    <name type="scientific">Paxillus involutus ATCC 200175</name>
    <dbReference type="NCBI Taxonomy" id="664439"/>
    <lineage>
        <taxon>Eukaryota</taxon>
        <taxon>Fungi</taxon>
        <taxon>Dikarya</taxon>
        <taxon>Basidiomycota</taxon>
        <taxon>Agaricomycotina</taxon>
        <taxon>Agaricomycetes</taxon>
        <taxon>Agaricomycetidae</taxon>
        <taxon>Boletales</taxon>
        <taxon>Paxilineae</taxon>
        <taxon>Paxillaceae</taxon>
        <taxon>Paxillus</taxon>
    </lineage>
</organism>
<dbReference type="HOGENOM" id="CLU_3087855_0_0_1"/>
<sequence>MFTITYYLNGRRAQGNAPGLNNRRWVDIALLPHPGLFTATGTTRTGIVDQFI</sequence>
<evidence type="ECO:0000313" key="2">
    <source>
        <dbReference type="Proteomes" id="UP000053647"/>
    </source>
</evidence>
<accession>A0A0C9SWH6</accession>
<dbReference type="Proteomes" id="UP000053647">
    <property type="component" value="Unassembled WGS sequence"/>
</dbReference>